<keyword evidence="2" id="KW-0677">Repeat</keyword>
<feature type="domain" description="NACHT" evidence="5">
    <location>
        <begin position="50"/>
        <end position="201"/>
    </location>
</feature>
<dbReference type="GO" id="GO:0005524">
    <property type="term" value="F:ATP binding"/>
    <property type="evidence" value="ECO:0007669"/>
    <property type="project" value="UniProtKB-KW"/>
</dbReference>
<dbReference type="InterPro" id="IPR007111">
    <property type="entry name" value="NACHT_NTPase"/>
</dbReference>
<evidence type="ECO:0000256" key="3">
    <source>
        <dbReference type="ARBA" id="ARBA00022741"/>
    </source>
</evidence>
<dbReference type="PROSITE" id="PS50837">
    <property type="entry name" value="NACHT"/>
    <property type="match status" value="1"/>
</dbReference>
<evidence type="ECO:0000256" key="1">
    <source>
        <dbReference type="ARBA" id="ARBA00022614"/>
    </source>
</evidence>
<reference evidence="7" key="1">
    <citation type="journal article" date="2017" name="bioRxiv">
        <title>Comparative analysis of the genomes of Stylophora pistillata and Acropora digitifera provides evidence for extensive differences between species of corals.</title>
        <authorList>
            <person name="Voolstra C.R."/>
            <person name="Li Y."/>
            <person name="Liew Y.J."/>
            <person name="Baumgarten S."/>
            <person name="Zoccola D."/>
            <person name="Flot J.-F."/>
            <person name="Tambutte S."/>
            <person name="Allemand D."/>
            <person name="Aranda M."/>
        </authorList>
    </citation>
    <scope>NUCLEOTIDE SEQUENCE [LARGE SCALE GENOMIC DNA]</scope>
</reference>
<organism evidence="6 7">
    <name type="scientific">Stylophora pistillata</name>
    <name type="common">Smooth cauliflower coral</name>
    <dbReference type="NCBI Taxonomy" id="50429"/>
    <lineage>
        <taxon>Eukaryota</taxon>
        <taxon>Metazoa</taxon>
        <taxon>Cnidaria</taxon>
        <taxon>Anthozoa</taxon>
        <taxon>Hexacorallia</taxon>
        <taxon>Scleractinia</taxon>
        <taxon>Astrocoeniina</taxon>
        <taxon>Pocilloporidae</taxon>
        <taxon>Stylophora</taxon>
    </lineage>
</organism>
<dbReference type="PROSITE" id="PS51450">
    <property type="entry name" value="LRR"/>
    <property type="match status" value="1"/>
</dbReference>
<dbReference type="STRING" id="50429.A0A2B4RFN7"/>
<dbReference type="InterPro" id="IPR001611">
    <property type="entry name" value="Leu-rich_rpt"/>
</dbReference>
<name>A0A2B4RFN7_STYPI</name>
<dbReference type="EMBL" id="LSMT01000626">
    <property type="protein sequence ID" value="PFX15643.1"/>
    <property type="molecule type" value="Genomic_DNA"/>
</dbReference>
<protein>
    <submittedName>
        <fullName evidence="6">Protein NLRC5</fullName>
    </submittedName>
</protein>
<evidence type="ECO:0000313" key="6">
    <source>
        <dbReference type="EMBL" id="PFX15643.1"/>
    </source>
</evidence>
<dbReference type="InterPro" id="IPR027417">
    <property type="entry name" value="P-loop_NTPase"/>
</dbReference>
<dbReference type="InterPro" id="IPR032675">
    <property type="entry name" value="LRR_dom_sf"/>
</dbReference>
<dbReference type="Proteomes" id="UP000225706">
    <property type="component" value="Unassembled WGS sequence"/>
</dbReference>
<dbReference type="Gene3D" id="3.40.50.300">
    <property type="entry name" value="P-loop containing nucleotide triphosphate hydrolases"/>
    <property type="match status" value="1"/>
</dbReference>
<evidence type="ECO:0000313" key="7">
    <source>
        <dbReference type="Proteomes" id="UP000225706"/>
    </source>
</evidence>
<sequence>MQDGRKPVEDLDMEREEYLRRYGHVSGKPIKYPQEMFLSNTNTDEETNPKFVLVTGKAGIGKTLFCQKLIQDWADDKLFQSQTSPRIPNFKFTYLLTFHQLNLLGKDHVSMKEILNQSSMLDVHSSIDETLFEYMVDHPEEVLIIIDGYDEHSQQDFIASDLDDQYPNNPHEEMPVAALCAKLIKGKLLRGSSVLITSRPDESDKIEGGQINFDRYFEITGFSAQQVKEYVGKYFRETEEMKNAVMDHITKNDNLVSLARISVLCFLMCSYFEYILENSTNTDALPVNSSDIYFEQKDSAFMEELLHRLNQMFGHGFGGELLRMKCLTEYQDLEFAQHFVKIHHNQFCNDEDGFKLNDLSDVDCISLSFLLEVLSAVNEDESSTKNPPPDQQSSIPLPLNRLFFICPLFTQSGFSRILRALTKKQCPIVRLVIHDGLRWSQECSDTIRKLLPLTEITILSLKYIQVTDADVVNLCQALQTPTCKLTTLHLSVDQITDAAVVSLCQALQTPTCKLTTLHLSVDQITDAAVVSLCQALQTPTCKLTTLYLSVNQITDAGVVSLCQALKTASCKITKLDLSCNRMITDAGIVNLRQAIETASCKVTKLDLEGTQISRPVYQHLRDLLAENAEHLFPRAFRKLKEEDEGV</sequence>
<dbReference type="InterPro" id="IPR051261">
    <property type="entry name" value="NLR"/>
</dbReference>
<dbReference type="Pfam" id="PF13516">
    <property type="entry name" value="LRR_6"/>
    <property type="match status" value="2"/>
</dbReference>
<evidence type="ECO:0000256" key="4">
    <source>
        <dbReference type="ARBA" id="ARBA00022840"/>
    </source>
</evidence>
<evidence type="ECO:0000259" key="5">
    <source>
        <dbReference type="PROSITE" id="PS50837"/>
    </source>
</evidence>
<evidence type="ECO:0000256" key="2">
    <source>
        <dbReference type="ARBA" id="ARBA00022737"/>
    </source>
</evidence>
<dbReference type="SUPFAM" id="SSF52540">
    <property type="entry name" value="P-loop containing nucleoside triphosphate hydrolases"/>
    <property type="match status" value="1"/>
</dbReference>
<dbReference type="OrthoDB" id="5985050at2759"/>
<comment type="caution">
    <text evidence="6">The sequence shown here is derived from an EMBL/GenBank/DDBJ whole genome shotgun (WGS) entry which is preliminary data.</text>
</comment>
<keyword evidence="1" id="KW-0433">Leucine-rich repeat</keyword>
<accession>A0A2B4RFN7</accession>
<gene>
    <name evidence="6" type="primary">nlrc5</name>
    <name evidence="6" type="ORF">AWC38_SpisGene20135</name>
</gene>
<dbReference type="SUPFAM" id="SSF52047">
    <property type="entry name" value="RNI-like"/>
    <property type="match status" value="1"/>
</dbReference>
<dbReference type="Pfam" id="PF05729">
    <property type="entry name" value="NACHT"/>
    <property type="match status" value="1"/>
</dbReference>
<keyword evidence="7" id="KW-1185">Reference proteome</keyword>
<keyword evidence="3" id="KW-0547">Nucleotide-binding</keyword>
<dbReference type="SMART" id="SM00368">
    <property type="entry name" value="LRR_RI"/>
    <property type="match status" value="6"/>
</dbReference>
<dbReference type="PANTHER" id="PTHR24106">
    <property type="entry name" value="NACHT, LRR AND CARD DOMAINS-CONTAINING"/>
    <property type="match status" value="1"/>
</dbReference>
<keyword evidence="4" id="KW-0067">ATP-binding</keyword>
<dbReference type="AlphaFoldDB" id="A0A2B4RFN7"/>
<dbReference type="Gene3D" id="3.80.10.10">
    <property type="entry name" value="Ribonuclease Inhibitor"/>
    <property type="match status" value="1"/>
</dbReference>
<proteinExistence type="predicted"/>